<organism evidence="3 4">
    <name type="scientific">Diploscapter pachys</name>
    <dbReference type="NCBI Taxonomy" id="2018661"/>
    <lineage>
        <taxon>Eukaryota</taxon>
        <taxon>Metazoa</taxon>
        <taxon>Ecdysozoa</taxon>
        <taxon>Nematoda</taxon>
        <taxon>Chromadorea</taxon>
        <taxon>Rhabditida</taxon>
        <taxon>Rhabditina</taxon>
        <taxon>Rhabditomorpha</taxon>
        <taxon>Rhabditoidea</taxon>
        <taxon>Rhabditidae</taxon>
        <taxon>Diploscapter</taxon>
    </lineage>
</organism>
<proteinExistence type="predicted"/>
<evidence type="ECO:0000259" key="2">
    <source>
        <dbReference type="PROSITE" id="PS50181"/>
    </source>
</evidence>
<feature type="compositionally biased region" description="Low complexity" evidence="1">
    <location>
        <begin position="399"/>
        <end position="408"/>
    </location>
</feature>
<dbReference type="PROSITE" id="PS50181">
    <property type="entry name" value="FBOX"/>
    <property type="match status" value="1"/>
</dbReference>
<evidence type="ECO:0000256" key="1">
    <source>
        <dbReference type="SAM" id="MobiDB-lite"/>
    </source>
</evidence>
<dbReference type="Proteomes" id="UP000218231">
    <property type="component" value="Unassembled WGS sequence"/>
</dbReference>
<sequence length="447" mass="52022">MILDGLPLELMREVLLDLHTVDIIRTVKCTRRLYQFAKADKALSRRLQYRVLDVHLCLDETVYTKYDNPVLRLYLDAKFRRANDERTRWSSSRFDFCFEGDCRSTHRNDQTPKIESGLLDRPSFFYDRHFLRICEDGTKFDINNGSLDDAAINCAKLLNILMKFCVIHKLIMDLGNDHMWDKMNAFFNANPPNLRIQPCVSIPPKINLDDFLMGSIFSNGLAEISIGNEFQSTFADAYHHEVFRRIPSVSFYTMDLPYTYEDVFGFFKDTKKLSFHSETRIPEEQICQIVQNFYEVKQNERILEIQFDEDFLVKDFLTLIPKKAYRLHLVRSGIVGPEPETRTWAKMTDKFGGRWALVVIIVDDCWRFLHICSMKCFTEDYLFNLCDDLSCEQFNSDQFDSDQSGFDQPDSDFDLSDSDSDPSDSDFDPSDSDSDPSDSVPDTSDSD</sequence>
<dbReference type="AlphaFoldDB" id="A0A2A2L8B6"/>
<keyword evidence="4" id="KW-1185">Reference proteome</keyword>
<reference evidence="3 4" key="1">
    <citation type="journal article" date="2017" name="Curr. Biol.">
        <title>Genome architecture and evolution of a unichromosomal asexual nematode.</title>
        <authorList>
            <person name="Fradin H."/>
            <person name="Zegar C."/>
            <person name="Gutwein M."/>
            <person name="Lucas J."/>
            <person name="Kovtun M."/>
            <person name="Corcoran D."/>
            <person name="Baugh L.R."/>
            <person name="Kiontke K."/>
            <person name="Gunsalus K."/>
            <person name="Fitch D.H."/>
            <person name="Piano F."/>
        </authorList>
    </citation>
    <scope>NUCLEOTIDE SEQUENCE [LARGE SCALE GENOMIC DNA]</scope>
    <source>
        <strain evidence="3">PF1309</strain>
    </source>
</reference>
<evidence type="ECO:0000313" key="3">
    <source>
        <dbReference type="EMBL" id="PAV82378.1"/>
    </source>
</evidence>
<evidence type="ECO:0000313" key="4">
    <source>
        <dbReference type="Proteomes" id="UP000218231"/>
    </source>
</evidence>
<feature type="compositionally biased region" description="Low complexity" evidence="1">
    <location>
        <begin position="437"/>
        <end position="447"/>
    </location>
</feature>
<dbReference type="EMBL" id="LIAE01007057">
    <property type="protein sequence ID" value="PAV82378.1"/>
    <property type="molecule type" value="Genomic_DNA"/>
</dbReference>
<dbReference type="InterPro" id="IPR001810">
    <property type="entry name" value="F-box_dom"/>
</dbReference>
<comment type="caution">
    <text evidence="3">The sequence shown here is derived from an EMBL/GenBank/DDBJ whole genome shotgun (WGS) entry which is preliminary data.</text>
</comment>
<feature type="region of interest" description="Disordered" evidence="1">
    <location>
        <begin position="399"/>
        <end position="447"/>
    </location>
</feature>
<name>A0A2A2L8B6_9BILA</name>
<gene>
    <name evidence="3" type="ORF">WR25_18446</name>
</gene>
<accession>A0A2A2L8B6</accession>
<feature type="compositionally biased region" description="Acidic residues" evidence="1">
    <location>
        <begin position="409"/>
        <end position="436"/>
    </location>
</feature>
<protein>
    <recommendedName>
        <fullName evidence="2">F-box domain-containing protein</fullName>
    </recommendedName>
</protein>
<feature type="domain" description="F-box" evidence="2">
    <location>
        <begin position="1"/>
        <end position="46"/>
    </location>
</feature>